<feature type="transmembrane region" description="Helical" evidence="9">
    <location>
        <begin position="47"/>
        <end position="66"/>
    </location>
</feature>
<keyword evidence="3" id="KW-1003">Cell membrane</keyword>
<evidence type="ECO:0000256" key="4">
    <source>
        <dbReference type="ARBA" id="ARBA00022519"/>
    </source>
</evidence>
<evidence type="ECO:0000256" key="5">
    <source>
        <dbReference type="ARBA" id="ARBA00022692"/>
    </source>
</evidence>
<feature type="domain" description="Tripartite ATP-independent periplasmic transporters DctQ component" evidence="10">
    <location>
        <begin position="24"/>
        <end position="152"/>
    </location>
</feature>
<accession>A0A840E2K1</accession>
<protein>
    <submittedName>
        <fullName evidence="11">TRAP-type C4-dicarboxylate transport system permease small subunit</fullName>
    </submittedName>
</protein>
<keyword evidence="4" id="KW-0997">Cell inner membrane</keyword>
<dbReference type="Pfam" id="PF04290">
    <property type="entry name" value="DctQ"/>
    <property type="match status" value="1"/>
</dbReference>
<comment type="subcellular location">
    <subcellularLocation>
        <location evidence="1">Cell inner membrane</location>
        <topology evidence="1">Multi-pass membrane protein</topology>
    </subcellularLocation>
</comment>
<dbReference type="InterPro" id="IPR055348">
    <property type="entry name" value="DctQ"/>
</dbReference>
<keyword evidence="2" id="KW-0813">Transport</keyword>
<evidence type="ECO:0000256" key="8">
    <source>
        <dbReference type="ARBA" id="ARBA00038436"/>
    </source>
</evidence>
<reference evidence="11 12" key="1">
    <citation type="submission" date="2020-08" db="EMBL/GenBank/DDBJ databases">
        <title>Genomic Encyclopedia of Type Strains, Phase IV (KMG-IV): sequencing the most valuable type-strain genomes for metagenomic binning, comparative biology and taxonomic classification.</title>
        <authorList>
            <person name="Goeker M."/>
        </authorList>
    </citation>
    <scope>NUCLEOTIDE SEQUENCE [LARGE SCALE GENOMIC DNA]</scope>
    <source>
        <strain evidence="11 12">DSM 105137</strain>
    </source>
</reference>
<keyword evidence="12" id="KW-1185">Reference proteome</keyword>
<feature type="transmembrane region" description="Helical" evidence="9">
    <location>
        <begin position="87"/>
        <end position="106"/>
    </location>
</feature>
<evidence type="ECO:0000256" key="7">
    <source>
        <dbReference type="ARBA" id="ARBA00023136"/>
    </source>
</evidence>
<sequence length="158" mass="17786">MSRFIKVVGLGLKYGTFISTSGFVLVILIQIFARLFLATAPSWTEEAARVFFVIAIGCSAGLALRSGEYVNFDFFYQRMSPAWQRRLSFAIDLFTVVLFAIFTYYAVGFTIMGWAERSPSLKFPMAIPFAGMLLLGLSLLLYAVHRLRRHFTTNSPGK</sequence>
<dbReference type="Proteomes" id="UP000576209">
    <property type="component" value="Unassembled WGS sequence"/>
</dbReference>
<proteinExistence type="inferred from homology"/>
<evidence type="ECO:0000313" key="12">
    <source>
        <dbReference type="Proteomes" id="UP000576209"/>
    </source>
</evidence>
<evidence type="ECO:0000259" key="10">
    <source>
        <dbReference type="Pfam" id="PF04290"/>
    </source>
</evidence>
<dbReference type="RefSeq" id="WP_183494197.1">
    <property type="nucleotide sequence ID" value="NZ_JACIFF010000001.1"/>
</dbReference>
<evidence type="ECO:0000256" key="1">
    <source>
        <dbReference type="ARBA" id="ARBA00004429"/>
    </source>
</evidence>
<gene>
    <name evidence="11" type="ORF">GGR28_000563</name>
</gene>
<dbReference type="GO" id="GO:0005886">
    <property type="term" value="C:plasma membrane"/>
    <property type="evidence" value="ECO:0007669"/>
    <property type="project" value="UniProtKB-SubCell"/>
</dbReference>
<feature type="transmembrane region" description="Helical" evidence="9">
    <location>
        <begin position="12"/>
        <end position="35"/>
    </location>
</feature>
<keyword evidence="5 9" id="KW-0812">Transmembrane</keyword>
<keyword evidence="6 9" id="KW-1133">Transmembrane helix</keyword>
<dbReference type="EMBL" id="JACIFF010000001">
    <property type="protein sequence ID" value="MBB4077962.1"/>
    <property type="molecule type" value="Genomic_DNA"/>
</dbReference>
<dbReference type="PANTHER" id="PTHR35011">
    <property type="entry name" value="2,3-DIKETO-L-GULONATE TRAP TRANSPORTER SMALL PERMEASE PROTEIN YIAM"/>
    <property type="match status" value="1"/>
</dbReference>
<feature type="transmembrane region" description="Helical" evidence="9">
    <location>
        <begin position="126"/>
        <end position="144"/>
    </location>
</feature>
<dbReference type="GO" id="GO:0015740">
    <property type="term" value="P:C4-dicarboxylate transport"/>
    <property type="evidence" value="ECO:0007669"/>
    <property type="project" value="TreeGrafter"/>
</dbReference>
<dbReference type="AlphaFoldDB" id="A0A840E2K1"/>
<name>A0A840E2K1_9BACT</name>
<comment type="caution">
    <text evidence="11">The sequence shown here is derived from an EMBL/GenBank/DDBJ whole genome shotgun (WGS) entry which is preliminary data.</text>
</comment>
<evidence type="ECO:0000256" key="9">
    <source>
        <dbReference type="SAM" id="Phobius"/>
    </source>
</evidence>
<dbReference type="GO" id="GO:0022857">
    <property type="term" value="F:transmembrane transporter activity"/>
    <property type="evidence" value="ECO:0007669"/>
    <property type="project" value="TreeGrafter"/>
</dbReference>
<evidence type="ECO:0000256" key="3">
    <source>
        <dbReference type="ARBA" id="ARBA00022475"/>
    </source>
</evidence>
<keyword evidence="7 9" id="KW-0472">Membrane</keyword>
<evidence type="ECO:0000313" key="11">
    <source>
        <dbReference type="EMBL" id="MBB4077962.1"/>
    </source>
</evidence>
<evidence type="ECO:0000256" key="2">
    <source>
        <dbReference type="ARBA" id="ARBA00022448"/>
    </source>
</evidence>
<dbReference type="PANTHER" id="PTHR35011:SF11">
    <property type="entry name" value="TRAP TRANSPORTER SMALL PERMEASE PROTEIN"/>
    <property type="match status" value="1"/>
</dbReference>
<evidence type="ECO:0000256" key="6">
    <source>
        <dbReference type="ARBA" id="ARBA00022989"/>
    </source>
</evidence>
<comment type="similarity">
    <text evidence="8">Belongs to the TRAP transporter small permease family.</text>
</comment>
<organism evidence="11 12">
    <name type="scientific">Neolewinella aquimaris</name>
    <dbReference type="NCBI Taxonomy" id="1835722"/>
    <lineage>
        <taxon>Bacteria</taxon>
        <taxon>Pseudomonadati</taxon>
        <taxon>Bacteroidota</taxon>
        <taxon>Saprospiria</taxon>
        <taxon>Saprospirales</taxon>
        <taxon>Lewinellaceae</taxon>
        <taxon>Neolewinella</taxon>
    </lineage>
</organism>
<dbReference type="InterPro" id="IPR007387">
    <property type="entry name" value="TRAP_DctQ"/>
</dbReference>